<dbReference type="SUPFAM" id="SSF51735">
    <property type="entry name" value="NAD(P)-binding Rossmann-fold domains"/>
    <property type="match status" value="1"/>
</dbReference>
<organism evidence="2 3">
    <name type="scientific">Spongiactinospora gelatinilytica</name>
    <dbReference type="NCBI Taxonomy" id="2666298"/>
    <lineage>
        <taxon>Bacteria</taxon>
        <taxon>Bacillati</taxon>
        <taxon>Actinomycetota</taxon>
        <taxon>Actinomycetes</taxon>
        <taxon>Streptosporangiales</taxon>
        <taxon>Streptosporangiaceae</taxon>
        <taxon>Spongiactinospora</taxon>
    </lineage>
</organism>
<dbReference type="SUPFAM" id="SSF103473">
    <property type="entry name" value="MFS general substrate transporter"/>
    <property type="match status" value="1"/>
</dbReference>
<gene>
    <name evidence="2" type="ORF">C1I98_29040</name>
</gene>
<evidence type="ECO:0008006" key="4">
    <source>
        <dbReference type="Google" id="ProtNLM"/>
    </source>
</evidence>
<accession>A0A2W2FBK8</accession>
<dbReference type="InterPro" id="IPR036259">
    <property type="entry name" value="MFS_trans_sf"/>
</dbReference>
<dbReference type="Gene3D" id="3.40.50.720">
    <property type="entry name" value="NAD(P)-binding Rossmann-like Domain"/>
    <property type="match status" value="1"/>
</dbReference>
<dbReference type="EMBL" id="POUA01000302">
    <property type="protein sequence ID" value="PZG32953.1"/>
    <property type="molecule type" value="Genomic_DNA"/>
</dbReference>
<dbReference type="InterPro" id="IPR003462">
    <property type="entry name" value="ODC_Mu_crystall"/>
</dbReference>
<sequence length="456" mass="46392">MRAARSPGPSRLIWMFTIGPIDLASIGSYAGQSPRCSMVPPSGQGAAVMNRILPPAGPPRVLALAQLVNSLGDGAYYACSALFFTRIVGLSPTQVGLGLTLAWGTGMLAGVPMGHLADRWGPRRTALLLALLTAAALSAFLVVRSFPAFLVAACAYACCQAGLTSARQALLAGLDPEATPLRPAVDVPAGQLLLMPAAWGGYAGVKVATVAPGNPERGLPRIQGVYLLLDGRTLAPLAALPGIALTSLRTPAVSALAVRHLAPQGAASLLVFGTGPQAWGHVIALREVRPVERVTVAGRDQDRAAAFAGRCRALGLEAAVAAGPDRTRRAVAEADLIACCTGARTPLFPGGLVKDDAVVVAVGSHEPAARELDGDLIARATVVVEARGAALAEAGDLITPLSAGMITDGHIAGNLADLVGGGVIPGAGPGVFKSVGMAWEDLVVAAAAYRKWAASR</sequence>
<dbReference type="Proteomes" id="UP000248544">
    <property type="component" value="Unassembled WGS sequence"/>
</dbReference>
<dbReference type="AlphaFoldDB" id="A0A2W2FBK8"/>
<dbReference type="GO" id="GO:0022857">
    <property type="term" value="F:transmembrane transporter activity"/>
    <property type="evidence" value="ECO:0007669"/>
    <property type="project" value="InterPro"/>
</dbReference>
<evidence type="ECO:0000313" key="2">
    <source>
        <dbReference type="EMBL" id="PZG32953.1"/>
    </source>
</evidence>
<dbReference type="PANTHER" id="PTHR13812:SF19">
    <property type="entry name" value="KETIMINE REDUCTASE MU-CRYSTALLIN"/>
    <property type="match status" value="1"/>
</dbReference>
<dbReference type="InterPro" id="IPR011701">
    <property type="entry name" value="MFS"/>
</dbReference>
<feature type="transmembrane region" description="Helical" evidence="1">
    <location>
        <begin position="12"/>
        <end position="31"/>
    </location>
</feature>
<dbReference type="GO" id="GO:0005737">
    <property type="term" value="C:cytoplasm"/>
    <property type="evidence" value="ECO:0007669"/>
    <property type="project" value="TreeGrafter"/>
</dbReference>
<dbReference type="InterPro" id="IPR036291">
    <property type="entry name" value="NAD(P)-bd_dom_sf"/>
</dbReference>
<dbReference type="Pfam" id="PF02423">
    <property type="entry name" value="OCD_Mu_crystall"/>
    <property type="match status" value="1"/>
</dbReference>
<name>A0A2W2FBK8_9ACTN</name>
<reference evidence="2 3" key="1">
    <citation type="submission" date="2018-01" db="EMBL/GenBank/DDBJ databases">
        <title>Draft genome sequence of Sphaerisporangium sp. 7K107.</title>
        <authorList>
            <person name="Sahin N."/>
            <person name="Saygin H."/>
            <person name="Ay H."/>
        </authorList>
    </citation>
    <scope>NUCLEOTIDE SEQUENCE [LARGE SCALE GENOMIC DNA]</scope>
    <source>
        <strain evidence="2 3">7K107</strain>
    </source>
</reference>
<evidence type="ECO:0000313" key="3">
    <source>
        <dbReference type="Proteomes" id="UP000248544"/>
    </source>
</evidence>
<keyword evidence="1" id="KW-0472">Membrane</keyword>
<dbReference type="InterPro" id="IPR023401">
    <property type="entry name" value="ODC_N"/>
</dbReference>
<feature type="transmembrane region" description="Helical" evidence="1">
    <location>
        <begin position="95"/>
        <end position="114"/>
    </location>
</feature>
<proteinExistence type="predicted"/>
<protein>
    <recommendedName>
        <fullName evidence="4">Ornithine cyclodeaminase</fullName>
    </recommendedName>
</protein>
<dbReference type="Gene3D" id="3.30.1780.10">
    <property type="entry name" value="ornithine cyclodeaminase, domain 1"/>
    <property type="match status" value="1"/>
</dbReference>
<evidence type="ECO:0000256" key="1">
    <source>
        <dbReference type="SAM" id="Phobius"/>
    </source>
</evidence>
<keyword evidence="1" id="KW-0812">Transmembrane</keyword>
<dbReference type="PANTHER" id="PTHR13812">
    <property type="entry name" value="KETIMINE REDUCTASE MU-CRYSTALLIN"/>
    <property type="match status" value="1"/>
</dbReference>
<comment type="caution">
    <text evidence="2">The sequence shown here is derived from an EMBL/GenBank/DDBJ whole genome shotgun (WGS) entry which is preliminary data.</text>
</comment>
<dbReference type="Pfam" id="PF07690">
    <property type="entry name" value="MFS_1"/>
    <property type="match status" value="1"/>
</dbReference>
<keyword evidence="3" id="KW-1185">Reference proteome</keyword>
<feature type="transmembrane region" description="Helical" evidence="1">
    <location>
        <begin position="126"/>
        <end position="150"/>
    </location>
</feature>
<keyword evidence="1" id="KW-1133">Transmembrane helix</keyword>